<name>A0ABV5RIQ3_9ACTN</name>
<sequence>MTSPQTEGQPDGYGPFAHLTAPNVLLYRVVMRVCRAPVPSIAR</sequence>
<evidence type="ECO:0000313" key="1">
    <source>
        <dbReference type="EMBL" id="MFB9577735.1"/>
    </source>
</evidence>
<keyword evidence="2" id="KW-1185">Reference proteome</keyword>
<protein>
    <submittedName>
        <fullName evidence="1">Uncharacterized protein</fullName>
    </submittedName>
</protein>
<accession>A0ABV5RIQ3</accession>
<dbReference type="Proteomes" id="UP001589710">
    <property type="component" value="Unassembled WGS sequence"/>
</dbReference>
<evidence type="ECO:0000313" key="2">
    <source>
        <dbReference type="Proteomes" id="UP001589710"/>
    </source>
</evidence>
<dbReference type="EMBL" id="JBHMCG010000156">
    <property type="protein sequence ID" value="MFB9577735.1"/>
    <property type="molecule type" value="Genomic_DNA"/>
</dbReference>
<dbReference type="RefSeq" id="WP_345514271.1">
    <property type="nucleotide sequence ID" value="NZ_BAAAXD010000027.1"/>
</dbReference>
<organism evidence="1 2">
    <name type="scientific">Streptomyces yanii</name>
    <dbReference type="NCBI Taxonomy" id="78510"/>
    <lineage>
        <taxon>Bacteria</taxon>
        <taxon>Bacillati</taxon>
        <taxon>Actinomycetota</taxon>
        <taxon>Actinomycetes</taxon>
        <taxon>Kitasatosporales</taxon>
        <taxon>Streptomycetaceae</taxon>
        <taxon>Streptomyces</taxon>
    </lineage>
</organism>
<reference evidence="1 2" key="1">
    <citation type="submission" date="2024-09" db="EMBL/GenBank/DDBJ databases">
        <authorList>
            <person name="Sun Q."/>
            <person name="Mori K."/>
        </authorList>
    </citation>
    <scope>NUCLEOTIDE SEQUENCE [LARGE SCALE GENOMIC DNA]</scope>
    <source>
        <strain evidence="1 2">JCM 3331</strain>
    </source>
</reference>
<comment type="caution">
    <text evidence="1">The sequence shown here is derived from an EMBL/GenBank/DDBJ whole genome shotgun (WGS) entry which is preliminary data.</text>
</comment>
<gene>
    <name evidence="1" type="ORF">ACFFTL_37030</name>
</gene>
<proteinExistence type="predicted"/>